<feature type="repeat" description="WD" evidence="3">
    <location>
        <begin position="2005"/>
        <end position="2036"/>
    </location>
</feature>
<dbReference type="OrthoDB" id="47802at2759"/>
<dbReference type="InterPro" id="IPR002048">
    <property type="entry name" value="EF_hand_dom"/>
</dbReference>
<dbReference type="SUPFAM" id="SSF50978">
    <property type="entry name" value="WD40 repeat-like"/>
    <property type="match status" value="4"/>
</dbReference>
<dbReference type="STRING" id="905079.L1IHV3"/>
<evidence type="ECO:0000256" key="2">
    <source>
        <dbReference type="ARBA" id="ARBA00022737"/>
    </source>
</evidence>
<dbReference type="EnsemblProtists" id="EKX35796">
    <property type="protein sequence ID" value="EKX35796"/>
    <property type="gene ID" value="GUITHDRAFT_118071"/>
</dbReference>
<gene>
    <name evidence="6" type="ORF">GUITHDRAFT_118071</name>
</gene>
<dbReference type="SUPFAM" id="SSF50960">
    <property type="entry name" value="TolB, C-terminal domain"/>
    <property type="match status" value="1"/>
</dbReference>
<dbReference type="GO" id="GO:0005509">
    <property type="term" value="F:calcium ion binding"/>
    <property type="evidence" value="ECO:0007669"/>
    <property type="project" value="InterPro"/>
</dbReference>
<protein>
    <recommendedName>
        <fullName evidence="5">EF-hand domain-containing protein</fullName>
    </recommendedName>
</protein>
<dbReference type="InterPro" id="IPR011992">
    <property type="entry name" value="EF-hand-dom_pair"/>
</dbReference>
<dbReference type="PaxDb" id="55529-EKX35796"/>
<organism evidence="6">
    <name type="scientific">Guillardia theta (strain CCMP2712)</name>
    <name type="common">Cryptophyte</name>
    <dbReference type="NCBI Taxonomy" id="905079"/>
    <lineage>
        <taxon>Eukaryota</taxon>
        <taxon>Cryptophyceae</taxon>
        <taxon>Pyrenomonadales</taxon>
        <taxon>Geminigeraceae</taxon>
        <taxon>Guillardia</taxon>
    </lineage>
</organism>
<proteinExistence type="predicted"/>
<dbReference type="InterPro" id="IPR015943">
    <property type="entry name" value="WD40/YVTN_repeat-like_dom_sf"/>
</dbReference>
<keyword evidence="1 3" id="KW-0853">WD repeat</keyword>
<dbReference type="InterPro" id="IPR036322">
    <property type="entry name" value="WD40_repeat_dom_sf"/>
</dbReference>
<dbReference type="RefSeq" id="XP_005822776.1">
    <property type="nucleotide sequence ID" value="XM_005822719.1"/>
</dbReference>
<dbReference type="InterPro" id="IPR055439">
    <property type="entry name" value="Beta-prop_EML_1st"/>
</dbReference>
<keyword evidence="2" id="KW-0677">Repeat</keyword>
<dbReference type="Proteomes" id="UP000011087">
    <property type="component" value="Unassembled WGS sequence"/>
</dbReference>
<dbReference type="Gene3D" id="2.130.10.10">
    <property type="entry name" value="YVTN repeat-like/Quinoprotein amine dehydrogenase"/>
    <property type="match status" value="4"/>
</dbReference>
<sequence length="2987" mass="338039">MRRSTNKHVSSKTRGKLIEANLLARRSWGGGLDAEKEKVELQVTGVNSEGERKRKELERRLWETRTSLDELEGAKHELLDESMRSMEHMLSELEKIRSHGDSMRESIERAKLQLEKADHLKEFCLRNNEMLRSETLEMQVVQEEEGEGVSQSISKYLPQGIGVCAECKPMKRSLEYCRIESGHTEQVREEGERERIVYLHQRYRDLLLARTSLFDRSKASFADGLLENFSLKLQKLEDFGMFQNQDWMDEISKKNNHVENGFYKKSSTLQPTFDRAYSYSGKGLLGNMKCVPRKRFFFTCGNLFVIQEFDRAEQQCFSQHDDLITSFSGHPREDPSTMASGQSGEGKVFIWDVDTLQTVAELSTTPSEEKKKHAVLWLDLPKGVRALSFNVQGDHLAVLGDDEQQTLLVFSCHVRHNRRPWSQCECIAKCSASQLKVVVCEYDRYSSRLVTGGVNHLAIWSVRAGALEQENVRSGHEVSEETHVSIGFVERDLMLTGTSSGLIFVWRGSRLHRIISNAHVGPVLSISCEGAKVTTGGQDEKVCLWNFDPLFRIANPGKLKDGEMLVEELFLPRISGFDSTREEEASDSLGANLSIGSVCSVSWNVNQLYCGTWNNHILVLDVARKTVEFYVAGHHGEAMSGLALDPQTETMATVGHDGVIIVTDTRKGRPKCALNLNASSFKAERRQRRKTKITCVDLHPTGSVAVATDDGVIFGFKLVEATQSALGLEQNLMSKLLLRRDRPTSIRFSPTATRLAVGMQSGRVCVYDFDDLVQQTIDPVVCLGLRQAVTNMDWNLEGSNIRCTDMYNNLRMYNAHNGNEIFNQKLKFRATVKRMRERGRSSMSPIAVSLTDSLPYLVTSVDKLFDVRGRRSDDLEYGNAQISVGDELLTVNGMEVQDMRAGELQLLLYGSVCTRECSTDCGHANITLELMRSVELERTTGKMAEEQEVKEQGRKKIEWNSLSCPLSWECSDLFLQEDEASALRSVTYLSDKETVIAGNVYGNIHVLTRNGGGIHVLRRDAGGTGGKVAEDSQQTIQCSVDFIVAHADKKIFVTASRTFELTVQWRLVAVEATARVEHADDELVAMRDEYREWYGASTKVVGQIAWQRREEDSLQRQLRWVQSSVPAPSKEARRVRSEYEVRIEHVLGQARATRRRAMAVLASGEMLYPLGIYCVVENLMEEETRQRLFVGHVNLVTTLTVHPNKRLVASGDAGPVAKVCVWDAEGAEWVDGVLTSEMLGLSGYFSSPISSLEFSRDGRLLMIAEEGGGGDVLIFDWELQPESPLARTSLPHGPPIVACHIPDTNLIVLCFHRGNKLLQVHDPSDEDASSSCSLSLTSTRVSDGHHAWALLQVASPGLEGNVEEAGLAYLTAGQTWMEAVASEWWASGTTGGELLLWHKEELVQSERAHEGCLLAVASNYEFRSGYFKTEGDGKDLQDSGDKGTGERVSWRRARQNKELDVKADRDLVVTVGADETMRVWKLSDSFVVGGRRFKIDELYARLKMLSQSIRSRLILISTIDLWIKTIQSLDVFELLSQSHVIGPHEWYPILEKNKKLAETYVDFFNFMLDVQRECFIGKHDQDNEGGETSVKILTHQNEISRLKKLLSEQNFAIQKSVALVEEFKVDHLKNNLSSSDTLQPQFLNFTSSSEVVLGYRDMSMFHLNLKDGCWRTIHQGFAADVTQIRASVDVNEMVTAGNSSHVNFWRVDNYKLRKHKLDRVVSSVDTCESFTVCGCEDGAMVFMLNDKQKLTYTIQLGKEKIHRVRINKAGDMLAAAVSREVLICNVQKLKGEGEGEDGNASLASSSSIVGRLSGHTSQVSELDWSVDGEWLRSVSLEAGELLFWDAFKCRRLSPFLSRDVEWLSASCSLGWHVIPGHEHTWLDEKLVSKHLRVTRGMQVTRQLVEEESRAVVGTVSRLTGEDVCLVQWHNKVAKSFWQMEKEAENEDKRKQLRLLDNTRENYILVTDSWKDQEEGIQLVGCGDRNGHVLIFDSSQHAFPRPILQVQVHSGPVSQLSFSMDGSRIFTYGEDSCLTAWRFQKRAAGVCLADFLLDCSTGSSIHFFKRLKELPAMLFPSDRVGGRERMKHVLKLVDQMRSGVRGDSDRSVGVIMSFDERMGIELFQQRKQPRVIEQIAEELLLLFDIPSRRVEFHVIDRKVCTTFQFNLLPRFSQSEPSTHQCLSLLLQEIINPFVLKKRQSSFKYLQHVILANKVETFRTSGNKQLQQQVEEQDSKSANLIARLRRFEQRFRIYHRRIFEGIQPTKVTQSRSGQQRVKFNETIMTRGELKLLFNLLDHGNRKVIRVDDLLKAVKNNPDLANILNVATESSQSMILKRIESKLPNSPKELMSREIDANDFISIFKEERSKTEEEQEVKRIEGDRWSIRNRIHQAPGTHLTSLLVSRPWREAIRRERSPSELWEHGIHSLTSLMADRNTNKDVEAGGGVKASLQSTTDEAFRRHMKQYAPVKTALEVFQVLDVNSRGFITFSSLCDALQAGDDAVKLGIFILDSFQAFTARLSRYLFGEEEISGSRPISLDHFLERFSATSRDKLSVVVPFRPPMKPSKISASLTLHLFQEIQGGLGRSVKFEDLMQYVKSNRTCSDALGLTDWLKQGDAAERVSLHIFGSSSGWKERELLLEDFLVAFAHVSKDKLGVSRPYKMPRWKQSLPKISLPTAMKVFDMCSDKPAHSISFGQLIESLERYPNMVEMMQLGEVMKEEDRAATIFQSMFGSKEMDFRKSISFQDFIRIFSSQDKHALGLSKGFKRKRRRARVTLLPVDMASKCFEELDERRRGFITHSELISKLYDKPHLAKALGLANKMSFMPRQRFSLFLYGIFNPGKSEVAEAQKYSSRHFVKTLSGTDLAGQSNALRNWRKLFRSQLDRPRWTQLVTRLLIFNLSLFSVKGIRRIRNAAVQAAELTVRFMEAIDSPRAVLHKGDGDKIAAVLCQVVYIANFNGPVHESQLDLAVSRVRRLLDSMRSKGLSAT</sequence>
<reference evidence="8" key="2">
    <citation type="submission" date="2012-11" db="EMBL/GenBank/DDBJ databases">
        <authorList>
            <person name="Kuo A."/>
            <person name="Curtis B.A."/>
            <person name="Tanifuji G."/>
            <person name="Burki F."/>
            <person name="Gruber A."/>
            <person name="Irimia M."/>
            <person name="Maruyama S."/>
            <person name="Arias M.C."/>
            <person name="Ball S.G."/>
            <person name="Gile G.H."/>
            <person name="Hirakawa Y."/>
            <person name="Hopkins J.F."/>
            <person name="Rensing S.A."/>
            <person name="Schmutz J."/>
            <person name="Symeonidi A."/>
            <person name="Elias M."/>
            <person name="Eveleigh R.J."/>
            <person name="Herman E.K."/>
            <person name="Klute M.J."/>
            <person name="Nakayama T."/>
            <person name="Obornik M."/>
            <person name="Reyes-Prieto A."/>
            <person name="Armbrust E.V."/>
            <person name="Aves S.J."/>
            <person name="Beiko R.G."/>
            <person name="Coutinho P."/>
            <person name="Dacks J.B."/>
            <person name="Durnford D.G."/>
            <person name="Fast N.M."/>
            <person name="Green B.R."/>
            <person name="Grisdale C."/>
            <person name="Hempe F."/>
            <person name="Henrissat B."/>
            <person name="Hoppner M.P."/>
            <person name="Ishida K.-I."/>
            <person name="Kim E."/>
            <person name="Koreny L."/>
            <person name="Kroth P.G."/>
            <person name="Liu Y."/>
            <person name="Malik S.-B."/>
            <person name="Maier U.G."/>
            <person name="McRose D."/>
            <person name="Mock T."/>
            <person name="Neilson J.A."/>
            <person name="Onodera N.T."/>
            <person name="Poole A.M."/>
            <person name="Pritham E.J."/>
            <person name="Richards T.A."/>
            <person name="Rocap G."/>
            <person name="Roy S.W."/>
            <person name="Sarai C."/>
            <person name="Schaack S."/>
            <person name="Shirato S."/>
            <person name="Slamovits C.H."/>
            <person name="Spencer D.F."/>
            <person name="Suzuki S."/>
            <person name="Worden A.Z."/>
            <person name="Zauner S."/>
            <person name="Barry K."/>
            <person name="Bell C."/>
            <person name="Bharti A.K."/>
            <person name="Crow J.A."/>
            <person name="Grimwood J."/>
            <person name="Kramer R."/>
            <person name="Lindquist E."/>
            <person name="Lucas S."/>
            <person name="Salamov A."/>
            <person name="McFadden G.I."/>
            <person name="Lane C.E."/>
            <person name="Keeling P.J."/>
            <person name="Gray M.W."/>
            <person name="Grigoriev I.V."/>
            <person name="Archibald J.M."/>
        </authorList>
    </citation>
    <scope>NUCLEOTIDE SEQUENCE</scope>
    <source>
        <strain evidence="8">CCMP2712</strain>
    </source>
</reference>
<dbReference type="InterPro" id="IPR001680">
    <property type="entry name" value="WD40_rpt"/>
</dbReference>
<evidence type="ECO:0000313" key="8">
    <source>
        <dbReference type="Proteomes" id="UP000011087"/>
    </source>
</evidence>
<dbReference type="eggNOG" id="KOG2106">
    <property type="taxonomic scope" value="Eukaryota"/>
</dbReference>
<accession>L1IHV3</accession>
<dbReference type="KEGG" id="gtt:GUITHDRAFT_118071"/>
<dbReference type="SUPFAM" id="SSF47473">
    <property type="entry name" value="EF-hand"/>
    <property type="match status" value="2"/>
</dbReference>
<dbReference type="InterPro" id="IPR050630">
    <property type="entry name" value="WD_repeat_EMAP"/>
</dbReference>
<dbReference type="Pfam" id="PF23409">
    <property type="entry name" value="Beta-prop_EML"/>
    <property type="match status" value="1"/>
</dbReference>
<dbReference type="EMBL" id="JH993084">
    <property type="protein sequence ID" value="EKX35796.1"/>
    <property type="molecule type" value="Genomic_DNA"/>
</dbReference>
<feature type="domain" description="EF-hand" evidence="5">
    <location>
        <begin position="2465"/>
        <end position="2500"/>
    </location>
</feature>
<dbReference type="SMART" id="SM00320">
    <property type="entry name" value="WD40"/>
    <property type="match status" value="14"/>
</dbReference>
<evidence type="ECO:0000313" key="7">
    <source>
        <dbReference type="EnsemblProtists" id="EKX35796"/>
    </source>
</evidence>
<dbReference type="PROSITE" id="PS50082">
    <property type="entry name" value="WD_REPEATS_2"/>
    <property type="match status" value="1"/>
</dbReference>
<keyword evidence="8" id="KW-1185">Reference proteome</keyword>
<evidence type="ECO:0000256" key="3">
    <source>
        <dbReference type="PROSITE-ProRule" id="PRU00221"/>
    </source>
</evidence>
<evidence type="ECO:0000259" key="5">
    <source>
        <dbReference type="PROSITE" id="PS50222"/>
    </source>
</evidence>
<evidence type="ECO:0000313" key="6">
    <source>
        <dbReference type="EMBL" id="EKX35796.1"/>
    </source>
</evidence>
<keyword evidence="4" id="KW-0175">Coiled coil</keyword>
<reference evidence="7" key="3">
    <citation type="submission" date="2016-03" db="UniProtKB">
        <authorList>
            <consortium name="EnsemblProtists"/>
        </authorList>
    </citation>
    <scope>IDENTIFICATION</scope>
</reference>
<dbReference type="GO" id="GO:0008017">
    <property type="term" value="F:microtubule binding"/>
    <property type="evidence" value="ECO:0007669"/>
    <property type="project" value="TreeGrafter"/>
</dbReference>
<dbReference type="PANTHER" id="PTHR13720:SF33">
    <property type="entry name" value="HELP DOMAIN-CONTAINING PROTEIN"/>
    <property type="match status" value="1"/>
</dbReference>
<dbReference type="HOGENOM" id="CLU_226153_0_0_1"/>
<evidence type="ECO:0000256" key="1">
    <source>
        <dbReference type="ARBA" id="ARBA00022574"/>
    </source>
</evidence>
<dbReference type="GeneID" id="17292543"/>
<feature type="coiled-coil region" evidence="4">
    <location>
        <begin position="2221"/>
        <end position="2248"/>
    </location>
</feature>
<evidence type="ECO:0000256" key="4">
    <source>
        <dbReference type="SAM" id="Coils"/>
    </source>
</evidence>
<dbReference type="PROSITE" id="PS50222">
    <property type="entry name" value="EF_HAND_2"/>
    <property type="match status" value="1"/>
</dbReference>
<reference evidence="6 8" key="1">
    <citation type="journal article" date="2012" name="Nature">
        <title>Algal genomes reveal evolutionary mosaicism and the fate of nucleomorphs.</title>
        <authorList>
            <consortium name="DOE Joint Genome Institute"/>
            <person name="Curtis B.A."/>
            <person name="Tanifuji G."/>
            <person name="Burki F."/>
            <person name="Gruber A."/>
            <person name="Irimia M."/>
            <person name="Maruyama S."/>
            <person name="Arias M.C."/>
            <person name="Ball S.G."/>
            <person name="Gile G.H."/>
            <person name="Hirakawa Y."/>
            <person name="Hopkins J.F."/>
            <person name="Kuo A."/>
            <person name="Rensing S.A."/>
            <person name="Schmutz J."/>
            <person name="Symeonidi A."/>
            <person name="Elias M."/>
            <person name="Eveleigh R.J."/>
            <person name="Herman E.K."/>
            <person name="Klute M.J."/>
            <person name="Nakayama T."/>
            <person name="Obornik M."/>
            <person name="Reyes-Prieto A."/>
            <person name="Armbrust E.V."/>
            <person name="Aves S.J."/>
            <person name="Beiko R.G."/>
            <person name="Coutinho P."/>
            <person name="Dacks J.B."/>
            <person name="Durnford D.G."/>
            <person name="Fast N.M."/>
            <person name="Green B.R."/>
            <person name="Grisdale C.J."/>
            <person name="Hempel F."/>
            <person name="Henrissat B."/>
            <person name="Hoppner M.P."/>
            <person name="Ishida K."/>
            <person name="Kim E."/>
            <person name="Koreny L."/>
            <person name="Kroth P.G."/>
            <person name="Liu Y."/>
            <person name="Malik S.B."/>
            <person name="Maier U.G."/>
            <person name="McRose D."/>
            <person name="Mock T."/>
            <person name="Neilson J.A."/>
            <person name="Onodera N.T."/>
            <person name="Poole A.M."/>
            <person name="Pritham E.J."/>
            <person name="Richards T.A."/>
            <person name="Rocap G."/>
            <person name="Roy S.W."/>
            <person name="Sarai C."/>
            <person name="Schaack S."/>
            <person name="Shirato S."/>
            <person name="Slamovits C.H."/>
            <person name="Spencer D.F."/>
            <person name="Suzuki S."/>
            <person name="Worden A.Z."/>
            <person name="Zauner S."/>
            <person name="Barry K."/>
            <person name="Bell C."/>
            <person name="Bharti A.K."/>
            <person name="Crow J.A."/>
            <person name="Grimwood J."/>
            <person name="Kramer R."/>
            <person name="Lindquist E."/>
            <person name="Lucas S."/>
            <person name="Salamov A."/>
            <person name="McFadden G.I."/>
            <person name="Lane C.E."/>
            <person name="Keeling P.J."/>
            <person name="Gray M.W."/>
            <person name="Grigoriev I.V."/>
            <person name="Archibald J.M."/>
        </authorList>
    </citation>
    <scope>NUCLEOTIDE SEQUENCE</scope>
    <source>
        <strain evidence="6 8">CCMP2712</strain>
    </source>
</reference>
<dbReference type="Pfam" id="PF00400">
    <property type="entry name" value="WD40"/>
    <property type="match status" value="1"/>
</dbReference>
<dbReference type="PANTHER" id="PTHR13720">
    <property type="entry name" value="WD-40 REPEAT PROTEIN"/>
    <property type="match status" value="1"/>
</dbReference>
<name>L1IHV3_GUITC</name>